<accession>A0A1J0A9S3</accession>
<dbReference type="RefSeq" id="WP_084111421.1">
    <property type="nucleotide sequence ID" value="NZ_CP017675.1"/>
</dbReference>
<protein>
    <submittedName>
        <fullName evidence="2">Hydrogenase accessory protein</fullName>
    </submittedName>
</protein>
<feature type="transmembrane region" description="Helical" evidence="1">
    <location>
        <begin position="80"/>
        <end position="99"/>
    </location>
</feature>
<dbReference type="Proteomes" id="UP000180235">
    <property type="component" value="Chromosome"/>
</dbReference>
<dbReference type="InterPro" id="IPR007038">
    <property type="entry name" value="HupE_UreJ"/>
</dbReference>
<organism evidence="2 3">
    <name type="scientific">Gloeomargarita lithophora Alchichica-D10</name>
    <dbReference type="NCBI Taxonomy" id="1188229"/>
    <lineage>
        <taxon>Bacteria</taxon>
        <taxon>Bacillati</taxon>
        <taxon>Cyanobacteriota</taxon>
        <taxon>Cyanophyceae</taxon>
        <taxon>Gloeomargaritales</taxon>
        <taxon>Gloeomargaritaceae</taxon>
        <taxon>Gloeomargarita</taxon>
    </lineage>
</organism>
<dbReference type="KEGG" id="glt:GlitD10_0377"/>
<evidence type="ECO:0000313" key="2">
    <source>
        <dbReference type="EMBL" id="APB32688.1"/>
    </source>
</evidence>
<sequence length="225" mass="23883">MMILRSRQGRTTSLDRLWIVLLALIAVVMPLPALAHHPMDGEMPTTWAQGFLSGLAHPVIGFDHLAFIVAAGLLGVTQGLGLPVGFVLGGLAGTGLHLASVDLPGVELGIAGSLVLAGILLVQKERFPWWRLALGAMLVGLLHGYAYGEAIIGAEMTPLMAYLLGFTLIQLAIALGVWGITRFLLLGRWGWPLTRLNPPGWVIVGIGLAFLVPQMVALILPVANN</sequence>
<keyword evidence="1" id="KW-1133">Transmembrane helix</keyword>
<keyword evidence="1" id="KW-0472">Membrane</keyword>
<name>A0A1J0A9S3_9CYAN</name>
<feature type="transmembrane region" description="Helical" evidence="1">
    <location>
        <begin position="129"/>
        <end position="147"/>
    </location>
</feature>
<feature type="transmembrane region" description="Helical" evidence="1">
    <location>
        <begin position="51"/>
        <end position="73"/>
    </location>
</feature>
<evidence type="ECO:0000313" key="3">
    <source>
        <dbReference type="Proteomes" id="UP000180235"/>
    </source>
</evidence>
<proteinExistence type="predicted"/>
<dbReference type="STRING" id="1188229.GlitD10_0377"/>
<reference evidence="2 3" key="1">
    <citation type="submission" date="2016-10" db="EMBL/GenBank/DDBJ databases">
        <title>Description of Gloeomargarita lithophora gen. nov., sp. nov., a thylakoid-bearing basal-branching cyanobacterium with intracellular carbonates, and proposal for Gloeomargaritales ord. nov.</title>
        <authorList>
            <person name="Moreira D."/>
            <person name="Tavera R."/>
            <person name="Benzerara K."/>
            <person name="Skouri-Panet F."/>
            <person name="Couradeau E."/>
            <person name="Gerard E."/>
            <person name="Loussert C."/>
            <person name="Novelo E."/>
            <person name="Zivanovic Y."/>
            <person name="Lopez-Garcia P."/>
        </authorList>
    </citation>
    <scope>NUCLEOTIDE SEQUENCE [LARGE SCALE GENOMIC DNA]</scope>
    <source>
        <strain evidence="2 3">D10</strain>
    </source>
</reference>
<evidence type="ECO:0000256" key="1">
    <source>
        <dbReference type="SAM" id="Phobius"/>
    </source>
</evidence>
<feature type="transmembrane region" description="Helical" evidence="1">
    <location>
        <begin position="159"/>
        <end position="180"/>
    </location>
</feature>
<dbReference type="EMBL" id="CP017675">
    <property type="protein sequence ID" value="APB32688.1"/>
    <property type="molecule type" value="Genomic_DNA"/>
</dbReference>
<dbReference type="AlphaFoldDB" id="A0A1J0A9S3"/>
<dbReference type="Pfam" id="PF04955">
    <property type="entry name" value="HupE_UreJ"/>
    <property type="match status" value="1"/>
</dbReference>
<feature type="transmembrane region" description="Helical" evidence="1">
    <location>
        <begin position="201"/>
        <end position="223"/>
    </location>
</feature>
<feature type="transmembrane region" description="Helical" evidence="1">
    <location>
        <begin position="105"/>
        <end position="122"/>
    </location>
</feature>
<keyword evidence="1" id="KW-0812">Transmembrane</keyword>
<keyword evidence="3" id="KW-1185">Reference proteome</keyword>
<gene>
    <name evidence="2" type="primary">ureJ-1</name>
    <name evidence="2" type="ORF">GlitD10_0377</name>
</gene>